<sequence length="46" mass="5603">MPIAIFLMIWLMAYIQMRVLLGECLQIFHYIYSVLLLLKLRYQNLL</sequence>
<keyword evidence="2" id="KW-1185">Reference proteome</keyword>
<evidence type="ECO:0000313" key="1">
    <source>
        <dbReference type="EMBL" id="EHI51705.1"/>
    </source>
</evidence>
<gene>
    <name evidence="1" type="ORF">IYQ_15233</name>
</gene>
<reference evidence="1 2" key="1">
    <citation type="journal article" date="2012" name="Front. Microbiol.">
        <title>Draft Genome Sequence of the Virulent Strain 01-B526 of the Fish Pathogen Aeromonas salmonicida.</title>
        <authorList>
            <person name="Charette S.J."/>
            <person name="Brochu F."/>
            <person name="Boyle B."/>
            <person name="Filion G."/>
            <person name="Tanaka K.H."/>
            <person name="Derome N."/>
        </authorList>
    </citation>
    <scope>NUCLEOTIDE SEQUENCE [LARGE SCALE GENOMIC DNA]</scope>
    <source>
        <strain evidence="1 2">01-B526</strain>
    </source>
</reference>
<name>A0ABP2MYN2_AERSS</name>
<organism evidence="1 2">
    <name type="scientific">Aeromonas salmonicida subsp. salmonicida 01-B526</name>
    <dbReference type="NCBI Taxonomy" id="1076135"/>
    <lineage>
        <taxon>Bacteria</taxon>
        <taxon>Pseudomonadati</taxon>
        <taxon>Pseudomonadota</taxon>
        <taxon>Gammaproteobacteria</taxon>
        <taxon>Aeromonadales</taxon>
        <taxon>Aeromonadaceae</taxon>
        <taxon>Aeromonas</taxon>
    </lineage>
</organism>
<evidence type="ECO:0000313" key="2">
    <source>
        <dbReference type="Proteomes" id="UP000006428"/>
    </source>
</evidence>
<accession>A0ABP2MYN2</accession>
<comment type="caution">
    <text evidence="1">The sequence shown here is derived from an EMBL/GenBank/DDBJ whole genome shotgun (WGS) entry which is preliminary data.</text>
</comment>
<proteinExistence type="predicted"/>
<dbReference type="Proteomes" id="UP000006428">
    <property type="component" value="Unassembled WGS sequence"/>
</dbReference>
<protein>
    <submittedName>
        <fullName evidence="1">Uncharacterized protein</fullName>
    </submittedName>
</protein>
<dbReference type="EMBL" id="AGVO01000055">
    <property type="protein sequence ID" value="EHI51705.1"/>
    <property type="molecule type" value="Genomic_DNA"/>
</dbReference>